<dbReference type="AlphaFoldDB" id="A0AAN8L4H7"/>
<feature type="transmembrane region" description="Helical" evidence="1">
    <location>
        <begin position="44"/>
        <end position="64"/>
    </location>
</feature>
<accession>A0AAN8L4H7</accession>
<gene>
    <name evidence="3" type="ORF">J4Q44_G00321780</name>
</gene>
<evidence type="ECO:0000256" key="1">
    <source>
        <dbReference type="SAM" id="Phobius"/>
    </source>
</evidence>
<keyword evidence="1" id="KW-0472">Membrane</keyword>
<evidence type="ECO:0000313" key="3">
    <source>
        <dbReference type="EMBL" id="KAK6297595.1"/>
    </source>
</evidence>
<feature type="domain" description="Ferlin C-terminal" evidence="2">
    <location>
        <begin position="14"/>
        <end position="72"/>
    </location>
</feature>
<sequence>MQKFLSGYVHLIAHESRPNTSLSWLLSPVRVVCILAWRQYKLHCVLLLGAVLGLLFLGLLFFSLPSALSNKIFNVAG</sequence>
<protein>
    <recommendedName>
        <fullName evidence="2">Ferlin C-terminal domain-containing protein</fullName>
    </recommendedName>
</protein>
<dbReference type="Proteomes" id="UP001356427">
    <property type="component" value="Unassembled WGS sequence"/>
</dbReference>
<dbReference type="Pfam" id="PF16165">
    <property type="entry name" value="Ferlin_C"/>
    <property type="match status" value="1"/>
</dbReference>
<organism evidence="3 4">
    <name type="scientific">Coregonus suidteri</name>
    <dbReference type="NCBI Taxonomy" id="861788"/>
    <lineage>
        <taxon>Eukaryota</taxon>
        <taxon>Metazoa</taxon>
        <taxon>Chordata</taxon>
        <taxon>Craniata</taxon>
        <taxon>Vertebrata</taxon>
        <taxon>Euteleostomi</taxon>
        <taxon>Actinopterygii</taxon>
        <taxon>Neopterygii</taxon>
        <taxon>Teleostei</taxon>
        <taxon>Protacanthopterygii</taxon>
        <taxon>Salmoniformes</taxon>
        <taxon>Salmonidae</taxon>
        <taxon>Coregoninae</taxon>
        <taxon>Coregonus</taxon>
    </lineage>
</organism>
<keyword evidence="1" id="KW-0812">Transmembrane</keyword>
<keyword evidence="4" id="KW-1185">Reference proteome</keyword>
<keyword evidence="1" id="KW-1133">Transmembrane helix</keyword>
<dbReference type="InterPro" id="IPR032362">
    <property type="entry name" value="Ferlin_C"/>
</dbReference>
<comment type="caution">
    <text evidence="3">The sequence shown here is derived from an EMBL/GenBank/DDBJ whole genome shotgun (WGS) entry which is preliminary data.</text>
</comment>
<reference evidence="3 4" key="1">
    <citation type="submission" date="2021-04" db="EMBL/GenBank/DDBJ databases">
        <authorList>
            <person name="De Guttry C."/>
            <person name="Zahm M."/>
            <person name="Klopp C."/>
            <person name="Cabau C."/>
            <person name="Louis A."/>
            <person name="Berthelot C."/>
            <person name="Parey E."/>
            <person name="Roest Crollius H."/>
            <person name="Montfort J."/>
            <person name="Robinson-Rechavi M."/>
            <person name="Bucao C."/>
            <person name="Bouchez O."/>
            <person name="Gislard M."/>
            <person name="Lluch J."/>
            <person name="Milhes M."/>
            <person name="Lampietro C."/>
            <person name="Lopez Roques C."/>
            <person name="Donnadieu C."/>
            <person name="Braasch I."/>
            <person name="Desvignes T."/>
            <person name="Postlethwait J."/>
            <person name="Bobe J."/>
            <person name="Wedekind C."/>
            <person name="Guiguen Y."/>
        </authorList>
    </citation>
    <scope>NUCLEOTIDE SEQUENCE [LARGE SCALE GENOMIC DNA]</scope>
    <source>
        <strain evidence="3">Cs_M1</strain>
        <tissue evidence="3">Blood</tissue>
    </source>
</reference>
<name>A0AAN8L4H7_9TELE</name>
<dbReference type="EMBL" id="JAGTTL010000031">
    <property type="protein sequence ID" value="KAK6297595.1"/>
    <property type="molecule type" value="Genomic_DNA"/>
</dbReference>
<evidence type="ECO:0000259" key="2">
    <source>
        <dbReference type="Pfam" id="PF16165"/>
    </source>
</evidence>
<evidence type="ECO:0000313" key="4">
    <source>
        <dbReference type="Proteomes" id="UP001356427"/>
    </source>
</evidence>
<proteinExistence type="predicted"/>